<evidence type="ECO:0008006" key="3">
    <source>
        <dbReference type="Google" id="ProtNLM"/>
    </source>
</evidence>
<dbReference type="OrthoDB" id="9763644at2"/>
<dbReference type="RefSeq" id="WP_096197659.1">
    <property type="nucleotide sequence ID" value="NZ_NRGR01000025.1"/>
</dbReference>
<dbReference type="AlphaFoldDB" id="A0A2A3YFI6"/>
<sequence length="423" mass="45149">MSVDLFELEADMNADTPDGPEQLWSARPHLGAIHDFARARLASPWAVLGTVMLRALATVPPNVTLPPLVGGRASLNLFTALVGASGSGKGAAMRAAADAVTIVQRVPVMPLGSGEGLVRAYAIRETEEVDGERVPVTRMVNTTILFEVSEVDHLGAQGQRTGSTLMPQLRSAYSGEQLGSTYAATEKSVVLQPHTYRLGMIAGVQPARSGILLHDADGGTPQRFVWLPTTDPAPSLGVDEPAPYRLPTAPWPTGPWSMGVPAEAAQAIRQKRVATLRGDADPLDGHAMQTRLKVAAALAVLDGRQSVSRDDWRLAGFVMVKSDESRAVCVAALSHLERQRARTQGQADAERADARALHQRAKGVDRIAALIVQHVTANPDGITEGELNRRLASRDRPFLAEAIGRAMDAGQIERSGAEVFPCF</sequence>
<proteinExistence type="predicted"/>
<dbReference type="Proteomes" id="UP000218598">
    <property type="component" value="Unassembled WGS sequence"/>
</dbReference>
<dbReference type="EMBL" id="NRGR01000025">
    <property type="protein sequence ID" value="PCC38106.1"/>
    <property type="molecule type" value="Genomic_DNA"/>
</dbReference>
<protein>
    <recommendedName>
        <fullName evidence="3">DUF3987 domain-containing protein</fullName>
    </recommendedName>
</protein>
<name>A0A2A3YFI6_9MICO</name>
<keyword evidence="2" id="KW-1185">Reference proteome</keyword>
<reference evidence="1 2" key="1">
    <citation type="journal article" date="2017" name="Elife">
        <title>Extensive horizontal gene transfer in cheese-associated bacteria.</title>
        <authorList>
            <person name="Bonham K.S."/>
            <person name="Wolfe B.E."/>
            <person name="Dutton R.J."/>
        </authorList>
    </citation>
    <scope>NUCLEOTIDE SEQUENCE [LARGE SCALE GENOMIC DNA]</scope>
    <source>
        <strain evidence="1 2">341_9</strain>
    </source>
</reference>
<accession>A0A2A3YFI6</accession>
<organism evidence="1 2">
    <name type="scientific">Brachybacterium alimentarium</name>
    <dbReference type="NCBI Taxonomy" id="47845"/>
    <lineage>
        <taxon>Bacteria</taxon>
        <taxon>Bacillati</taxon>
        <taxon>Actinomycetota</taxon>
        <taxon>Actinomycetes</taxon>
        <taxon>Micrococcales</taxon>
        <taxon>Dermabacteraceae</taxon>
        <taxon>Brachybacterium</taxon>
    </lineage>
</organism>
<gene>
    <name evidence="1" type="ORF">CIK66_15290</name>
</gene>
<comment type="caution">
    <text evidence="1">The sequence shown here is derived from an EMBL/GenBank/DDBJ whole genome shotgun (WGS) entry which is preliminary data.</text>
</comment>
<evidence type="ECO:0000313" key="2">
    <source>
        <dbReference type="Proteomes" id="UP000218598"/>
    </source>
</evidence>
<evidence type="ECO:0000313" key="1">
    <source>
        <dbReference type="EMBL" id="PCC38106.1"/>
    </source>
</evidence>